<keyword evidence="1 9" id="KW-0963">Cytoplasm</keyword>
<feature type="binding site" evidence="9">
    <location>
        <begin position="200"/>
        <end position="205"/>
    </location>
    <ligand>
        <name>NAD(+)</name>
        <dbReference type="ChEBI" id="CHEBI:57540"/>
    </ligand>
</feature>
<comment type="catalytic activity">
    <reaction evidence="8 9">
        <text>NAD(+) + ATP = ADP + NADP(+) + H(+)</text>
        <dbReference type="Rhea" id="RHEA:18629"/>
        <dbReference type="ChEBI" id="CHEBI:15378"/>
        <dbReference type="ChEBI" id="CHEBI:30616"/>
        <dbReference type="ChEBI" id="CHEBI:57540"/>
        <dbReference type="ChEBI" id="CHEBI:58349"/>
        <dbReference type="ChEBI" id="CHEBI:456216"/>
        <dbReference type="EC" id="2.7.1.23"/>
    </reaction>
</comment>
<feature type="binding site" evidence="9">
    <location>
        <begin position="84"/>
        <end position="85"/>
    </location>
    <ligand>
        <name>NAD(+)</name>
        <dbReference type="ChEBI" id="CHEBI:57540"/>
    </ligand>
</feature>
<feature type="binding site" evidence="9">
    <location>
        <position position="89"/>
    </location>
    <ligand>
        <name>NAD(+)</name>
        <dbReference type="ChEBI" id="CHEBI:57540"/>
    </ligand>
</feature>
<dbReference type="GO" id="GO:0051287">
    <property type="term" value="F:NAD binding"/>
    <property type="evidence" value="ECO:0007669"/>
    <property type="project" value="UniProtKB-ARBA"/>
</dbReference>
<accession>A0A6H9WNI5</accession>
<comment type="similarity">
    <text evidence="9">Belongs to the NAD kinase family.</text>
</comment>
<dbReference type="InterPro" id="IPR002504">
    <property type="entry name" value="NADK"/>
</dbReference>
<dbReference type="Pfam" id="PF01513">
    <property type="entry name" value="NAD_kinase"/>
    <property type="match status" value="1"/>
</dbReference>
<dbReference type="EMBL" id="WBJY01000001">
    <property type="protein sequence ID" value="KAB1650416.1"/>
    <property type="molecule type" value="Genomic_DNA"/>
</dbReference>
<dbReference type="RefSeq" id="WP_158029002.1">
    <property type="nucleotide sequence ID" value="NZ_BMHG01000001.1"/>
</dbReference>
<dbReference type="Gene3D" id="2.60.200.30">
    <property type="entry name" value="Probable inorganic polyphosphate/atp-NAD kinase, domain 2"/>
    <property type="match status" value="1"/>
</dbReference>
<dbReference type="EC" id="2.7.1.23" evidence="9"/>
<dbReference type="InterPro" id="IPR017437">
    <property type="entry name" value="ATP-NAD_kinase_PpnK-typ_C"/>
</dbReference>
<evidence type="ECO:0000256" key="3">
    <source>
        <dbReference type="ARBA" id="ARBA00022741"/>
    </source>
</evidence>
<dbReference type="GO" id="GO:0006741">
    <property type="term" value="P:NADP+ biosynthetic process"/>
    <property type="evidence" value="ECO:0007669"/>
    <property type="project" value="UniProtKB-UniRule"/>
</dbReference>
<evidence type="ECO:0000256" key="1">
    <source>
        <dbReference type="ARBA" id="ARBA00022490"/>
    </source>
</evidence>
<gene>
    <name evidence="9" type="primary">nadK</name>
    <name evidence="10" type="ORF">F8O04_09675</name>
</gene>
<dbReference type="Gene3D" id="3.40.50.10330">
    <property type="entry name" value="Probable inorganic polyphosphate/atp-NAD kinase, domain 1"/>
    <property type="match status" value="1"/>
</dbReference>
<keyword evidence="7 9" id="KW-0520">NAD</keyword>
<evidence type="ECO:0000313" key="10">
    <source>
        <dbReference type="EMBL" id="KAB1650416.1"/>
    </source>
</evidence>
<proteinExistence type="inferred from homology"/>
<comment type="cofactor">
    <cofactor evidence="9">
        <name>a divalent metal cation</name>
        <dbReference type="ChEBI" id="CHEBI:60240"/>
    </cofactor>
</comment>
<keyword evidence="3 9" id="KW-0547">Nucleotide-binding</keyword>
<dbReference type="HAMAP" id="MF_00361">
    <property type="entry name" value="NAD_kinase"/>
    <property type="match status" value="1"/>
</dbReference>
<dbReference type="NCBIfam" id="NF002892">
    <property type="entry name" value="PRK03372.1"/>
    <property type="match status" value="1"/>
</dbReference>
<feature type="binding site" evidence="9">
    <location>
        <position position="189"/>
    </location>
    <ligand>
        <name>NAD(+)</name>
        <dbReference type="ChEBI" id="CHEBI:57540"/>
    </ligand>
</feature>
<dbReference type="InterPro" id="IPR016064">
    <property type="entry name" value="NAD/diacylglycerol_kinase_sf"/>
</dbReference>
<name>A0A6H9WNI5_9MICO</name>
<keyword evidence="5 9" id="KW-0067">ATP-binding</keyword>
<evidence type="ECO:0000256" key="2">
    <source>
        <dbReference type="ARBA" id="ARBA00022679"/>
    </source>
</evidence>
<comment type="subcellular location">
    <subcellularLocation>
        <location evidence="9">Cytoplasm</location>
    </subcellularLocation>
</comment>
<feature type="binding site" evidence="9">
    <location>
        <begin position="159"/>
        <end position="160"/>
    </location>
    <ligand>
        <name>NAD(+)</name>
        <dbReference type="ChEBI" id="CHEBI:57540"/>
    </ligand>
</feature>
<dbReference type="Proteomes" id="UP000431744">
    <property type="component" value="Unassembled WGS sequence"/>
</dbReference>
<sequence length="311" mass="33412">MSDANRATRRRILVVAHTGRADAVEAGFRTVEVLLDHGVTPVLEPAVADALTSIEPGRLRNGCDRLHGRADHSEVELCIVLGGDGTILRAAEILRETGIPILGVNLGHVGFLAESERDSLPYAVKRVLDRDYVVEQRMTLDLTITNAAGDVIAREWALNDASIEKVNRAKMLEVVVEVDGQPLSSFGCDGVIFSTPTGSTAYSFSAGGPVVWPEVEAMLMVPISAHALFSKPVIVSTASTLAVEIVPRTGAAGVMWCDGRRQVDLPPGARIEATTSSQPVTLARLHDAPFSRRLVEKFRLPTSGWRGPVPQ</sequence>
<evidence type="ECO:0000313" key="11">
    <source>
        <dbReference type="Proteomes" id="UP000431744"/>
    </source>
</evidence>
<reference evidence="10 11" key="1">
    <citation type="submission" date="2019-09" db="EMBL/GenBank/DDBJ databases">
        <title>Phylogeny of genus Pseudoclavibacter and closely related genus.</title>
        <authorList>
            <person name="Li Y."/>
        </authorList>
    </citation>
    <scope>NUCLEOTIDE SEQUENCE [LARGE SCALE GENOMIC DNA]</scope>
    <source>
        <strain evidence="10 11">EGI 60007</strain>
    </source>
</reference>
<keyword evidence="11" id="KW-1185">Reference proteome</keyword>
<dbReference type="GO" id="GO:0046872">
    <property type="term" value="F:metal ion binding"/>
    <property type="evidence" value="ECO:0007669"/>
    <property type="project" value="UniProtKB-UniRule"/>
</dbReference>
<keyword evidence="2 9" id="KW-0808">Transferase</keyword>
<dbReference type="GO" id="GO:0019674">
    <property type="term" value="P:NAD+ metabolic process"/>
    <property type="evidence" value="ECO:0007669"/>
    <property type="project" value="InterPro"/>
</dbReference>
<evidence type="ECO:0000256" key="5">
    <source>
        <dbReference type="ARBA" id="ARBA00022840"/>
    </source>
</evidence>
<dbReference type="GO" id="GO:0003951">
    <property type="term" value="F:NAD+ kinase activity"/>
    <property type="evidence" value="ECO:0007669"/>
    <property type="project" value="UniProtKB-UniRule"/>
</dbReference>
<evidence type="ECO:0000256" key="6">
    <source>
        <dbReference type="ARBA" id="ARBA00022857"/>
    </source>
</evidence>
<evidence type="ECO:0000256" key="8">
    <source>
        <dbReference type="ARBA" id="ARBA00047925"/>
    </source>
</evidence>
<dbReference type="OrthoDB" id="9774737at2"/>
<feature type="active site" description="Proton acceptor" evidence="9">
    <location>
        <position position="84"/>
    </location>
</feature>
<keyword evidence="6 9" id="KW-0521">NADP</keyword>
<dbReference type="AlphaFoldDB" id="A0A6H9WNI5"/>
<dbReference type="FunFam" id="2.60.200.30:FF:000007">
    <property type="entry name" value="NAD kinase"/>
    <property type="match status" value="1"/>
</dbReference>
<evidence type="ECO:0000256" key="4">
    <source>
        <dbReference type="ARBA" id="ARBA00022777"/>
    </source>
</evidence>
<dbReference type="Pfam" id="PF20143">
    <property type="entry name" value="NAD_kinase_C"/>
    <property type="match status" value="1"/>
</dbReference>
<comment type="function">
    <text evidence="9">Involved in the regulation of the intracellular balance of NAD and NADP, and is a key enzyme in the biosynthesis of NADP. Catalyzes specifically the phosphorylation on 2'-hydroxyl of the adenosine moiety of NAD to yield NADP.</text>
</comment>
<protein>
    <recommendedName>
        <fullName evidence="9">NAD kinase</fullName>
        <ecNumber evidence="9">2.7.1.23</ecNumber>
    </recommendedName>
    <alternativeName>
        <fullName evidence="9">ATP-dependent NAD kinase</fullName>
    </alternativeName>
</protein>
<dbReference type="PANTHER" id="PTHR20275">
    <property type="entry name" value="NAD KINASE"/>
    <property type="match status" value="1"/>
</dbReference>
<keyword evidence="4 9" id="KW-0418">Kinase</keyword>
<organism evidence="10 11">
    <name type="scientific">Pseudoclavibacter endophyticus</name>
    <dbReference type="NCBI Taxonomy" id="1778590"/>
    <lineage>
        <taxon>Bacteria</taxon>
        <taxon>Bacillati</taxon>
        <taxon>Actinomycetota</taxon>
        <taxon>Actinomycetes</taxon>
        <taxon>Micrococcales</taxon>
        <taxon>Microbacteriaceae</taxon>
        <taxon>Pseudoclavibacter</taxon>
    </lineage>
</organism>
<comment type="caution">
    <text evidence="9">Lacks conserved residue(s) required for the propagation of feature annotation.</text>
</comment>
<comment type="caution">
    <text evidence="10">The sequence shown here is derived from an EMBL/GenBank/DDBJ whole genome shotgun (WGS) entry which is preliminary data.</text>
</comment>
<feature type="binding site" evidence="9">
    <location>
        <position position="170"/>
    </location>
    <ligand>
        <name>NAD(+)</name>
        <dbReference type="ChEBI" id="CHEBI:57540"/>
    </ligand>
</feature>
<dbReference type="GO" id="GO:0005737">
    <property type="term" value="C:cytoplasm"/>
    <property type="evidence" value="ECO:0007669"/>
    <property type="project" value="UniProtKB-SubCell"/>
</dbReference>
<evidence type="ECO:0000256" key="9">
    <source>
        <dbReference type="HAMAP-Rule" id="MF_00361"/>
    </source>
</evidence>
<dbReference type="PANTHER" id="PTHR20275:SF0">
    <property type="entry name" value="NAD KINASE"/>
    <property type="match status" value="1"/>
</dbReference>
<dbReference type="InterPro" id="IPR017438">
    <property type="entry name" value="ATP-NAD_kinase_N"/>
</dbReference>
<dbReference type="SUPFAM" id="SSF111331">
    <property type="entry name" value="NAD kinase/diacylglycerol kinase-like"/>
    <property type="match status" value="1"/>
</dbReference>
<dbReference type="GO" id="GO:0005524">
    <property type="term" value="F:ATP binding"/>
    <property type="evidence" value="ECO:0007669"/>
    <property type="project" value="UniProtKB-KW"/>
</dbReference>
<evidence type="ECO:0000256" key="7">
    <source>
        <dbReference type="ARBA" id="ARBA00023027"/>
    </source>
</evidence>